<proteinExistence type="predicted"/>
<protein>
    <recommendedName>
        <fullName evidence="3">Non-haem dioxygenase N-terminal domain-containing protein</fullName>
    </recommendedName>
</protein>
<dbReference type="InterPro" id="IPR027443">
    <property type="entry name" value="IPNS-like_sf"/>
</dbReference>
<evidence type="ECO:0000313" key="2">
    <source>
        <dbReference type="Proteomes" id="UP000267251"/>
    </source>
</evidence>
<dbReference type="OrthoDB" id="438224at2759"/>
<dbReference type="SUPFAM" id="SSF51197">
    <property type="entry name" value="Clavaminate synthase-like"/>
    <property type="match status" value="1"/>
</dbReference>
<reference evidence="2" key="1">
    <citation type="journal article" date="2018" name="Nat. Microbiol.">
        <title>Leveraging single-cell genomics to expand the fungal tree of life.</title>
        <authorList>
            <person name="Ahrendt S.R."/>
            <person name="Quandt C.A."/>
            <person name="Ciobanu D."/>
            <person name="Clum A."/>
            <person name="Salamov A."/>
            <person name="Andreopoulos B."/>
            <person name="Cheng J.F."/>
            <person name="Woyke T."/>
            <person name="Pelin A."/>
            <person name="Henrissat B."/>
            <person name="Reynolds N.K."/>
            <person name="Benny G.L."/>
            <person name="Smith M.E."/>
            <person name="James T.Y."/>
            <person name="Grigoriev I.V."/>
        </authorList>
    </citation>
    <scope>NUCLEOTIDE SEQUENCE [LARGE SCALE GENOMIC DNA]</scope>
</reference>
<accession>A0A4P9Y9B6</accession>
<dbReference type="Gene3D" id="2.60.120.330">
    <property type="entry name" value="B-lactam Antibiotic, Isopenicillin N Synthase, Chain"/>
    <property type="match status" value="1"/>
</dbReference>
<dbReference type="AlphaFoldDB" id="A0A4P9Y9B6"/>
<dbReference type="PANTHER" id="PTHR48420">
    <property type="entry name" value="NON-HAEM DIOXYGENASE N-TERMINAL DOMAIN-CONTAINING PROTEIN"/>
    <property type="match status" value="1"/>
</dbReference>
<organism evidence="1 2">
    <name type="scientific">Piptocephalis cylindrospora</name>
    <dbReference type="NCBI Taxonomy" id="1907219"/>
    <lineage>
        <taxon>Eukaryota</taxon>
        <taxon>Fungi</taxon>
        <taxon>Fungi incertae sedis</taxon>
        <taxon>Zoopagomycota</taxon>
        <taxon>Zoopagomycotina</taxon>
        <taxon>Zoopagomycetes</taxon>
        <taxon>Zoopagales</taxon>
        <taxon>Piptocephalidaceae</taxon>
        <taxon>Piptocephalis</taxon>
    </lineage>
</organism>
<evidence type="ECO:0000313" key="1">
    <source>
        <dbReference type="EMBL" id="RKP14600.1"/>
    </source>
</evidence>
<dbReference type="EMBL" id="KZ987814">
    <property type="protein sequence ID" value="RKP14600.1"/>
    <property type="molecule type" value="Genomic_DNA"/>
</dbReference>
<dbReference type="Proteomes" id="UP000267251">
    <property type="component" value="Unassembled WGS sequence"/>
</dbReference>
<gene>
    <name evidence="1" type="ORF">BJ684DRAFT_8314</name>
</gene>
<keyword evidence="2" id="KW-1185">Reference proteome</keyword>
<sequence length="361" mass="40521">MPKLEKTDQGVVVLEYQDLLSGKDLTKHIQEALGNSPTALGVIFIRHVPNLLPLREEALLKSLEHSKLPRFIQEETAHPQSNFLTGWSLGKEWVNQKPDISKGSFYANPLQQEPIQTTEELRARFPVYLHDNQWPRPDLVPGFQDAFCQLGKLIHSVGLSLAQHCDAYIAQHVPKEARVPLVESLQGPATTKGRLLHYYTNDANSSSAEQEDEDSWCGWHVDHSFLTGLTSPRYTREGQEVLGAELDSPSLLIRDRWGTLHSVSIPQDCLSFQLGQALELASQGHLLATYHCVRRSPDPTLSRDTFALFLQPPLDLTIFHRDPNLFKNPSGMGPSTTMTFGEYTEQVVGRNHVKEKATAFS</sequence>
<name>A0A4P9Y9B6_9FUNG</name>
<dbReference type="PANTHER" id="PTHR48420:SF1">
    <property type="entry name" value="NON-HAEM DIOXYGENASE N-TERMINAL DOMAIN-CONTAINING PROTEIN"/>
    <property type="match status" value="1"/>
</dbReference>
<evidence type="ECO:0008006" key="3">
    <source>
        <dbReference type="Google" id="ProtNLM"/>
    </source>
</evidence>